<dbReference type="PANTHER" id="PTHR39956">
    <property type="entry name" value="GH09530P-RELATED"/>
    <property type="match status" value="1"/>
</dbReference>
<organism evidence="3">
    <name type="scientific">Nyssomyia neivai</name>
    <dbReference type="NCBI Taxonomy" id="330878"/>
    <lineage>
        <taxon>Eukaryota</taxon>
        <taxon>Metazoa</taxon>
        <taxon>Ecdysozoa</taxon>
        <taxon>Arthropoda</taxon>
        <taxon>Hexapoda</taxon>
        <taxon>Insecta</taxon>
        <taxon>Pterygota</taxon>
        <taxon>Neoptera</taxon>
        <taxon>Endopterygota</taxon>
        <taxon>Diptera</taxon>
        <taxon>Nematocera</taxon>
        <taxon>Psychodoidea</taxon>
        <taxon>Psychodidae</taxon>
        <taxon>Nyssomyia</taxon>
    </lineage>
</organism>
<dbReference type="EMBL" id="GFDF01005474">
    <property type="protein sequence ID" value="JAV08610.1"/>
    <property type="molecule type" value="Transcribed_RNA"/>
</dbReference>
<dbReference type="AlphaFoldDB" id="A0A1L8DQJ5"/>
<dbReference type="PANTHER" id="PTHR39956:SF1">
    <property type="entry name" value="GH09530P-RELATED"/>
    <property type="match status" value="1"/>
</dbReference>
<evidence type="ECO:0000256" key="1">
    <source>
        <dbReference type="SAM" id="MobiDB-lite"/>
    </source>
</evidence>
<evidence type="ECO:0000313" key="3">
    <source>
        <dbReference type="EMBL" id="JAV08610.1"/>
    </source>
</evidence>
<feature type="compositionally biased region" description="Low complexity" evidence="1">
    <location>
        <begin position="301"/>
        <end position="312"/>
    </location>
</feature>
<name>A0A1L8DQJ5_9DIPT</name>
<proteinExistence type="predicted"/>
<keyword evidence="2" id="KW-0732">Signal</keyword>
<feature type="chain" id="PRO_5012702074" evidence="2">
    <location>
        <begin position="20"/>
        <end position="355"/>
    </location>
</feature>
<protein>
    <submittedName>
        <fullName evidence="3">Putative glycine rich salivary protein</fullName>
    </submittedName>
</protein>
<feature type="region of interest" description="Disordered" evidence="1">
    <location>
        <begin position="164"/>
        <end position="185"/>
    </location>
</feature>
<feature type="compositionally biased region" description="Pro residues" evidence="1">
    <location>
        <begin position="101"/>
        <end position="116"/>
    </location>
</feature>
<feature type="region of interest" description="Disordered" evidence="1">
    <location>
        <begin position="68"/>
        <end position="128"/>
    </location>
</feature>
<evidence type="ECO:0000256" key="2">
    <source>
        <dbReference type="SAM" id="SignalP"/>
    </source>
</evidence>
<reference evidence="3" key="1">
    <citation type="submission" date="2016-12" db="EMBL/GenBank/DDBJ databases">
        <title>An insight into the sialome and mialome of the sand fly, Nyssomyia neivai.</title>
        <authorList>
            <person name="Sebastian V."/>
            <person name="Goulart T.M."/>
            <person name="Oliveira W."/>
            <person name="Calvo E."/>
            <person name="Oliveira L.F."/>
            <person name="Pinto M.C."/>
            <person name="Rosselino A.M."/>
            <person name="Ribeiro J.M."/>
        </authorList>
    </citation>
    <scope>NUCLEOTIDE SEQUENCE</scope>
</reference>
<accession>A0A1L8DQJ5</accession>
<feature type="compositionally biased region" description="Low complexity" evidence="1">
    <location>
        <begin position="91"/>
        <end position="100"/>
    </location>
</feature>
<feature type="signal peptide" evidence="2">
    <location>
        <begin position="1"/>
        <end position="19"/>
    </location>
</feature>
<feature type="region of interest" description="Disordered" evidence="1">
    <location>
        <begin position="286"/>
        <end position="355"/>
    </location>
</feature>
<sequence length="355" mass="34828">MGRISYVVFLAVVLNYASALPYSKYGRSCSDIGCLSSEVCVMASDSCSYGQRENKDCGRYPTCRKSGAAGGSTGPATSHSSFPSNTPENTYPSLPSAPVAPVAPEPPRQPSRPSYPAPGGGSTYPSGGYVPPGYGGGSTYGGGSNYGGGSSYGGGGNFYGGGDDPYGSRGGYQPPTTKKPKSSSDGLGGFFSGILASGFNSLIQDALRGGSGTTTNRGGSAYGSLFGGGSSTGSTGGTGSLSSLFGGGSSGSSGGLSSLFGGGSSGSSGGLSSLFGGGSGGSFDTRRNFGGLFNEQTPDKGSATGTSTRGAGYPTQPPSNQYASMYPGGTQTAGTAGTQTGTSHQSGSTQYGWKV</sequence>
<feature type="compositionally biased region" description="Low complexity" evidence="1">
    <location>
        <begin position="328"/>
        <end position="355"/>
    </location>
</feature>